<dbReference type="EMBL" id="PNBA02000015">
    <property type="protein sequence ID" value="KAG6398030.1"/>
    <property type="molecule type" value="Genomic_DNA"/>
</dbReference>
<keyword evidence="3" id="KW-1185">Reference proteome</keyword>
<reference evidence="2" key="1">
    <citation type="submission" date="2018-01" db="EMBL/GenBank/DDBJ databases">
        <authorList>
            <person name="Mao J.F."/>
        </authorList>
    </citation>
    <scope>NUCLEOTIDE SEQUENCE</scope>
    <source>
        <strain evidence="2">Huo1</strain>
        <tissue evidence="2">Leaf</tissue>
    </source>
</reference>
<feature type="region of interest" description="Disordered" evidence="1">
    <location>
        <begin position="1"/>
        <end position="24"/>
    </location>
</feature>
<dbReference type="AlphaFoldDB" id="A0A8X8WP29"/>
<evidence type="ECO:0000313" key="2">
    <source>
        <dbReference type="EMBL" id="KAG6398030.1"/>
    </source>
</evidence>
<feature type="region of interest" description="Disordered" evidence="1">
    <location>
        <begin position="61"/>
        <end position="109"/>
    </location>
</feature>
<reference evidence="2" key="2">
    <citation type="submission" date="2020-08" db="EMBL/GenBank/DDBJ databases">
        <title>Plant Genome Project.</title>
        <authorList>
            <person name="Zhang R.-G."/>
        </authorList>
    </citation>
    <scope>NUCLEOTIDE SEQUENCE</scope>
    <source>
        <strain evidence="2">Huo1</strain>
        <tissue evidence="2">Leaf</tissue>
    </source>
</reference>
<evidence type="ECO:0000256" key="1">
    <source>
        <dbReference type="SAM" id="MobiDB-lite"/>
    </source>
</evidence>
<feature type="compositionally biased region" description="Polar residues" evidence="1">
    <location>
        <begin position="61"/>
        <end position="74"/>
    </location>
</feature>
<proteinExistence type="predicted"/>
<gene>
    <name evidence="2" type="ORF">SASPL_139480</name>
</gene>
<feature type="compositionally biased region" description="Basic and acidic residues" evidence="1">
    <location>
        <begin position="75"/>
        <end position="97"/>
    </location>
</feature>
<feature type="compositionally biased region" description="Polar residues" evidence="1">
    <location>
        <begin position="1"/>
        <end position="10"/>
    </location>
</feature>
<name>A0A8X8WP29_SALSN</name>
<comment type="caution">
    <text evidence="2">The sequence shown here is derived from an EMBL/GenBank/DDBJ whole genome shotgun (WGS) entry which is preliminary data.</text>
</comment>
<dbReference type="Proteomes" id="UP000298416">
    <property type="component" value="Unassembled WGS sequence"/>
</dbReference>
<accession>A0A8X8WP29</accession>
<sequence>MSSTSNPLCFNNNNNNNPATGDDGWGFASFESLDRLLSASTSLTDATATSAEQDDGISLWNSAKLTKTSPSISRNSEEISEDHRGSSANDNKRKREAPIPGLVITSTQS</sequence>
<evidence type="ECO:0000313" key="3">
    <source>
        <dbReference type="Proteomes" id="UP000298416"/>
    </source>
</evidence>
<protein>
    <submittedName>
        <fullName evidence="2">Uncharacterized protein</fullName>
    </submittedName>
</protein>
<organism evidence="2">
    <name type="scientific">Salvia splendens</name>
    <name type="common">Scarlet sage</name>
    <dbReference type="NCBI Taxonomy" id="180675"/>
    <lineage>
        <taxon>Eukaryota</taxon>
        <taxon>Viridiplantae</taxon>
        <taxon>Streptophyta</taxon>
        <taxon>Embryophyta</taxon>
        <taxon>Tracheophyta</taxon>
        <taxon>Spermatophyta</taxon>
        <taxon>Magnoliopsida</taxon>
        <taxon>eudicotyledons</taxon>
        <taxon>Gunneridae</taxon>
        <taxon>Pentapetalae</taxon>
        <taxon>asterids</taxon>
        <taxon>lamiids</taxon>
        <taxon>Lamiales</taxon>
        <taxon>Lamiaceae</taxon>
        <taxon>Nepetoideae</taxon>
        <taxon>Mentheae</taxon>
        <taxon>Salviinae</taxon>
        <taxon>Salvia</taxon>
        <taxon>Salvia subgen. Calosphace</taxon>
        <taxon>core Calosphace</taxon>
    </lineage>
</organism>